<dbReference type="Proteomes" id="UP001164746">
    <property type="component" value="Chromosome 6"/>
</dbReference>
<feature type="region of interest" description="Disordered" evidence="1">
    <location>
        <begin position="113"/>
        <end position="180"/>
    </location>
</feature>
<feature type="compositionally biased region" description="Basic residues" evidence="1">
    <location>
        <begin position="45"/>
        <end position="54"/>
    </location>
</feature>
<feature type="compositionally biased region" description="Basic residues" evidence="1">
    <location>
        <begin position="124"/>
        <end position="134"/>
    </location>
</feature>
<feature type="compositionally biased region" description="Basic and acidic residues" evidence="1">
    <location>
        <begin position="34"/>
        <end position="44"/>
    </location>
</feature>
<dbReference type="EMBL" id="CP111017">
    <property type="protein sequence ID" value="WAR06879.1"/>
    <property type="molecule type" value="Genomic_DNA"/>
</dbReference>
<evidence type="ECO:0000256" key="1">
    <source>
        <dbReference type="SAM" id="MobiDB-lite"/>
    </source>
</evidence>
<protein>
    <submittedName>
        <fullName evidence="2">Uncharacterized protein</fullName>
    </submittedName>
</protein>
<feature type="compositionally biased region" description="Basic and acidic residues" evidence="1">
    <location>
        <begin position="161"/>
        <end position="180"/>
    </location>
</feature>
<organism evidence="2 3">
    <name type="scientific">Mya arenaria</name>
    <name type="common">Soft-shell clam</name>
    <dbReference type="NCBI Taxonomy" id="6604"/>
    <lineage>
        <taxon>Eukaryota</taxon>
        <taxon>Metazoa</taxon>
        <taxon>Spiralia</taxon>
        <taxon>Lophotrochozoa</taxon>
        <taxon>Mollusca</taxon>
        <taxon>Bivalvia</taxon>
        <taxon>Autobranchia</taxon>
        <taxon>Heteroconchia</taxon>
        <taxon>Euheterodonta</taxon>
        <taxon>Imparidentia</taxon>
        <taxon>Neoheterodontei</taxon>
        <taxon>Myida</taxon>
        <taxon>Myoidea</taxon>
        <taxon>Myidae</taxon>
        <taxon>Mya</taxon>
    </lineage>
</organism>
<feature type="compositionally biased region" description="Basic and acidic residues" evidence="1">
    <location>
        <begin position="113"/>
        <end position="123"/>
    </location>
</feature>
<sequence>MSLRSVTTLLIVFRHRREPRNASDAAVFGERDSVKHGVGHDRGSRRLSRKGHRILKNEEDLQDHDDQNVTPDWITQEQPMPYNRLPPLATTSIPANTSFRLRDDPTRYLAAHDLRYNGSEEKTKKKRKRKKKREKKAEKDEGSEFVNSMRSDDIEFNLNDTHTELNGEISRKGDKSSTDV</sequence>
<proteinExistence type="predicted"/>
<feature type="region of interest" description="Disordered" evidence="1">
    <location>
        <begin position="34"/>
        <end position="69"/>
    </location>
</feature>
<evidence type="ECO:0000313" key="3">
    <source>
        <dbReference type="Proteomes" id="UP001164746"/>
    </source>
</evidence>
<gene>
    <name evidence="2" type="ORF">MAR_016837</name>
</gene>
<keyword evidence="3" id="KW-1185">Reference proteome</keyword>
<name>A0ABY7ECN8_MYAAR</name>
<reference evidence="2" key="1">
    <citation type="submission" date="2022-11" db="EMBL/GenBank/DDBJ databases">
        <title>Centuries of genome instability and evolution in soft-shell clam transmissible cancer (bioRxiv).</title>
        <authorList>
            <person name="Hart S.F.M."/>
            <person name="Yonemitsu M.A."/>
            <person name="Giersch R.M."/>
            <person name="Beal B.F."/>
            <person name="Arriagada G."/>
            <person name="Davis B.W."/>
            <person name="Ostrander E.A."/>
            <person name="Goff S.P."/>
            <person name="Metzger M.J."/>
        </authorList>
    </citation>
    <scope>NUCLEOTIDE SEQUENCE</scope>
    <source>
        <strain evidence="2">MELC-2E11</strain>
        <tissue evidence="2">Siphon/mantle</tissue>
    </source>
</reference>
<evidence type="ECO:0000313" key="2">
    <source>
        <dbReference type="EMBL" id="WAR06879.1"/>
    </source>
</evidence>
<feature type="compositionally biased region" description="Basic and acidic residues" evidence="1">
    <location>
        <begin position="55"/>
        <end position="67"/>
    </location>
</feature>
<accession>A0ABY7ECN8</accession>